<feature type="compositionally biased region" description="Basic and acidic residues" evidence="1">
    <location>
        <begin position="58"/>
        <end position="71"/>
    </location>
</feature>
<feature type="region of interest" description="Disordered" evidence="1">
    <location>
        <begin position="58"/>
        <end position="91"/>
    </location>
</feature>
<dbReference type="AlphaFoldDB" id="A0ABD2BT84"/>
<feature type="compositionally biased region" description="Basic and acidic residues" evidence="1">
    <location>
        <begin position="152"/>
        <end position="162"/>
    </location>
</feature>
<feature type="domain" description="PNT" evidence="2">
    <location>
        <begin position="162"/>
        <end position="245"/>
    </location>
</feature>
<dbReference type="SMART" id="SM00251">
    <property type="entry name" value="SAM_PNT"/>
    <property type="match status" value="1"/>
</dbReference>
<gene>
    <name evidence="3" type="ORF">V1478_002665</name>
</gene>
<feature type="region of interest" description="Disordered" evidence="1">
    <location>
        <begin position="133"/>
        <end position="175"/>
    </location>
</feature>
<keyword evidence="4" id="KW-1185">Reference proteome</keyword>
<accession>A0ABD2BT84</accession>
<proteinExistence type="predicted"/>
<evidence type="ECO:0000256" key="1">
    <source>
        <dbReference type="SAM" id="MobiDB-lite"/>
    </source>
</evidence>
<dbReference type="EMBL" id="JAUDFV010000056">
    <property type="protein sequence ID" value="KAL2735981.1"/>
    <property type="molecule type" value="Genomic_DNA"/>
</dbReference>
<name>A0ABD2BT84_VESSQ</name>
<evidence type="ECO:0000259" key="2">
    <source>
        <dbReference type="PROSITE" id="PS51433"/>
    </source>
</evidence>
<dbReference type="SUPFAM" id="SSF47769">
    <property type="entry name" value="SAM/Pointed domain"/>
    <property type="match status" value="1"/>
</dbReference>
<sequence>MSMFVNHSRCANAKIKDRERCTTSNASVQITRLLHEDEDRFRSINEYRSTCIFKDNEKKKSKEDSRGESRDLLTNFNDSMKSKDESTESNDDITTKLETLFRVSSVSSVESFDGEKYDNGEISKENITRRLACRSGDANASEKKNKSSLKSQVEKKEEKQSEVEEEGSIDSSPVMVPYDPSEWNSSHVTSWISWCSRAFSIKPPPTSKTLPSTGKELLKLSLEEWLRISGGRILARHLGYLRLQATGVHSPALLQDEKVDVSGVILKLRTVNFLTDY</sequence>
<dbReference type="InterPro" id="IPR003118">
    <property type="entry name" value="Pointed_dom"/>
</dbReference>
<dbReference type="InterPro" id="IPR013761">
    <property type="entry name" value="SAM/pointed_sf"/>
</dbReference>
<protein>
    <submittedName>
        <fullName evidence="3">DNA-binding protein D-ETS-6-like</fullName>
    </submittedName>
</protein>
<dbReference type="Proteomes" id="UP001607302">
    <property type="component" value="Unassembled WGS sequence"/>
</dbReference>
<organism evidence="3 4">
    <name type="scientific">Vespula squamosa</name>
    <name type="common">Southern yellow jacket</name>
    <name type="synonym">Wasp</name>
    <dbReference type="NCBI Taxonomy" id="30214"/>
    <lineage>
        <taxon>Eukaryota</taxon>
        <taxon>Metazoa</taxon>
        <taxon>Ecdysozoa</taxon>
        <taxon>Arthropoda</taxon>
        <taxon>Hexapoda</taxon>
        <taxon>Insecta</taxon>
        <taxon>Pterygota</taxon>
        <taxon>Neoptera</taxon>
        <taxon>Endopterygota</taxon>
        <taxon>Hymenoptera</taxon>
        <taxon>Apocrita</taxon>
        <taxon>Aculeata</taxon>
        <taxon>Vespoidea</taxon>
        <taxon>Vespidae</taxon>
        <taxon>Vespinae</taxon>
        <taxon>Vespula</taxon>
    </lineage>
</organism>
<comment type="caution">
    <text evidence="3">The sequence shown here is derived from an EMBL/GenBank/DDBJ whole genome shotgun (WGS) entry which is preliminary data.</text>
</comment>
<evidence type="ECO:0000313" key="3">
    <source>
        <dbReference type="EMBL" id="KAL2735981.1"/>
    </source>
</evidence>
<dbReference type="Gene3D" id="1.10.150.50">
    <property type="entry name" value="Transcription Factor, Ets-1"/>
    <property type="match status" value="1"/>
</dbReference>
<dbReference type="CDD" id="cd08203">
    <property type="entry name" value="SAM_PNT"/>
    <property type="match status" value="1"/>
</dbReference>
<dbReference type="Pfam" id="PF02198">
    <property type="entry name" value="SAM_PNT"/>
    <property type="match status" value="1"/>
</dbReference>
<reference evidence="3 4" key="1">
    <citation type="journal article" date="2024" name="Ann. Entomol. Soc. Am.">
        <title>Genomic analyses of the southern and eastern yellowjacket wasps (Hymenoptera: Vespidae) reveal evolutionary signatures of social life.</title>
        <authorList>
            <person name="Catto M.A."/>
            <person name="Caine P.B."/>
            <person name="Orr S.E."/>
            <person name="Hunt B.G."/>
            <person name="Goodisman M.A.D."/>
        </authorList>
    </citation>
    <scope>NUCLEOTIDE SEQUENCE [LARGE SCALE GENOMIC DNA]</scope>
    <source>
        <strain evidence="3">233</strain>
        <tissue evidence="3">Head and thorax</tissue>
    </source>
</reference>
<dbReference type="PROSITE" id="PS51433">
    <property type="entry name" value="PNT"/>
    <property type="match status" value="1"/>
</dbReference>
<evidence type="ECO:0000313" key="4">
    <source>
        <dbReference type="Proteomes" id="UP001607302"/>
    </source>
</evidence>